<accession>A0A4R1QDD0</accession>
<keyword evidence="6 12" id="KW-0418">Kinase</keyword>
<dbReference type="FunFam" id="1.10.287.130:FF:000040">
    <property type="entry name" value="PAS domain-containing sensor histidine kinase"/>
    <property type="match status" value="1"/>
</dbReference>
<dbReference type="SMART" id="SM00387">
    <property type="entry name" value="HATPase_c"/>
    <property type="match status" value="1"/>
</dbReference>
<dbReference type="Gene3D" id="3.30.565.10">
    <property type="entry name" value="Histidine kinase-like ATPase, C-terminal domain"/>
    <property type="match status" value="1"/>
</dbReference>
<evidence type="ECO:0000256" key="9">
    <source>
        <dbReference type="ARBA" id="ARBA00023012"/>
    </source>
</evidence>
<dbReference type="InterPro" id="IPR036097">
    <property type="entry name" value="HisK_dim/P_sf"/>
</dbReference>
<dbReference type="RefSeq" id="WP_132948468.1">
    <property type="nucleotide sequence ID" value="NZ_SLUL01000007.1"/>
</dbReference>
<evidence type="ECO:0000259" key="11">
    <source>
        <dbReference type="PROSITE" id="PS50109"/>
    </source>
</evidence>
<dbReference type="InterPro" id="IPR003661">
    <property type="entry name" value="HisK_dim/P_dom"/>
</dbReference>
<dbReference type="GO" id="GO:0000155">
    <property type="term" value="F:phosphorelay sensor kinase activity"/>
    <property type="evidence" value="ECO:0007669"/>
    <property type="project" value="InterPro"/>
</dbReference>
<evidence type="ECO:0000256" key="3">
    <source>
        <dbReference type="ARBA" id="ARBA00022553"/>
    </source>
</evidence>
<dbReference type="PRINTS" id="PR00344">
    <property type="entry name" value="BCTRLSENSOR"/>
</dbReference>
<evidence type="ECO:0000256" key="7">
    <source>
        <dbReference type="ARBA" id="ARBA00022840"/>
    </source>
</evidence>
<dbReference type="Proteomes" id="UP000295658">
    <property type="component" value="Unassembled WGS sequence"/>
</dbReference>
<dbReference type="SUPFAM" id="SSF55874">
    <property type="entry name" value="ATPase domain of HSP90 chaperone/DNA topoisomerase II/histidine kinase"/>
    <property type="match status" value="1"/>
</dbReference>
<evidence type="ECO:0000256" key="4">
    <source>
        <dbReference type="ARBA" id="ARBA00022679"/>
    </source>
</evidence>
<evidence type="ECO:0000256" key="5">
    <source>
        <dbReference type="ARBA" id="ARBA00022741"/>
    </source>
</evidence>
<keyword evidence="7" id="KW-0067">ATP-binding</keyword>
<dbReference type="CDD" id="cd00075">
    <property type="entry name" value="HATPase"/>
    <property type="match status" value="1"/>
</dbReference>
<evidence type="ECO:0000256" key="1">
    <source>
        <dbReference type="ARBA" id="ARBA00000085"/>
    </source>
</evidence>
<dbReference type="PANTHER" id="PTHR43065:SF10">
    <property type="entry name" value="PEROXIDE STRESS-ACTIVATED HISTIDINE KINASE MAK3"/>
    <property type="match status" value="1"/>
</dbReference>
<feature type="domain" description="Histidine kinase" evidence="11">
    <location>
        <begin position="278"/>
        <end position="484"/>
    </location>
</feature>
<evidence type="ECO:0000256" key="2">
    <source>
        <dbReference type="ARBA" id="ARBA00012438"/>
    </source>
</evidence>
<dbReference type="GO" id="GO:0005524">
    <property type="term" value="F:ATP binding"/>
    <property type="evidence" value="ECO:0007669"/>
    <property type="project" value="UniProtKB-KW"/>
</dbReference>
<evidence type="ECO:0000256" key="10">
    <source>
        <dbReference type="SAM" id="Phobius"/>
    </source>
</evidence>
<dbReference type="GO" id="GO:0030435">
    <property type="term" value="P:sporulation resulting in formation of a cellular spore"/>
    <property type="evidence" value="ECO:0007669"/>
    <property type="project" value="UniProtKB-KW"/>
</dbReference>
<sequence length="492" mass="56478">MGKWKLKDILLYILIVLVPSILGSIYLIYWQNERQTAIAKEETAMFAHIHKNDIDRFIAETITRLETLAFIIGGNLPMKHKQMESILNGLLDDDQRFDRLSFLADEREVNGSKYWIKLARQTKQTVVSKAHKENDKILTTIVTPIIDLSSEQVSGFLIADVRLDYIKNIIKVVNPHISFCLYDSDRSILFATKQKRNEKIETISVHLNNVPWKIEAYVPPLDKKQLLLSSIHWILLIVVVTHIIFLLIKYWLLKRATMYERIQNEAQKLELVGTLAASTAHEIRNPLAGIKGFIQLLSEKHKDQESQLYFSVIEKEIARINQIVSEFLVLGKPTAQKLERCDLREIVTELHPIIESQAHLHNVLYTLDFPSIPLPIFCSKDHLKQVILNLAKNALESMPKNGWLTISLSKEKTWAKLQVKDTGCGIPKEMLDKIFQPFFTLKETGTGLGLVVCKRIIEMYDGKITIDSVVNKGTTVTVLLPLQREERVDTRE</sequence>
<keyword evidence="10" id="KW-0812">Transmembrane</keyword>
<keyword evidence="10" id="KW-1133">Transmembrane helix</keyword>
<dbReference type="CDD" id="cd00082">
    <property type="entry name" value="HisKA"/>
    <property type="match status" value="1"/>
</dbReference>
<comment type="caution">
    <text evidence="12">The sequence shown here is derived from an EMBL/GenBank/DDBJ whole genome shotgun (WGS) entry which is preliminary data.</text>
</comment>
<evidence type="ECO:0000256" key="8">
    <source>
        <dbReference type="ARBA" id="ARBA00022969"/>
    </source>
</evidence>
<gene>
    <name evidence="12" type="ORF">EDD69_10773</name>
</gene>
<comment type="catalytic activity">
    <reaction evidence="1">
        <text>ATP + protein L-histidine = ADP + protein N-phospho-L-histidine.</text>
        <dbReference type="EC" id="2.7.13.3"/>
    </reaction>
</comment>
<keyword evidence="9" id="KW-0902">Two-component regulatory system</keyword>
<evidence type="ECO:0000313" key="13">
    <source>
        <dbReference type="Proteomes" id="UP000295658"/>
    </source>
</evidence>
<feature type="transmembrane region" description="Helical" evidence="10">
    <location>
        <begin position="231"/>
        <end position="252"/>
    </location>
</feature>
<organism evidence="12 13">
    <name type="scientific">Thermolongibacillus altinsuensis</name>
    <dbReference type="NCBI Taxonomy" id="575256"/>
    <lineage>
        <taxon>Bacteria</taxon>
        <taxon>Bacillati</taxon>
        <taxon>Bacillota</taxon>
        <taxon>Bacilli</taxon>
        <taxon>Bacillales</taxon>
        <taxon>Anoxybacillaceae</taxon>
        <taxon>Thermolongibacillus</taxon>
    </lineage>
</organism>
<reference evidence="12 13" key="1">
    <citation type="submission" date="2019-03" db="EMBL/GenBank/DDBJ databases">
        <title>Genomic Encyclopedia of Type Strains, Phase IV (KMG-IV): sequencing the most valuable type-strain genomes for metagenomic binning, comparative biology and taxonomic classification.</title>
        <authorList>
            <person name="Goeker M."/>
        </authorList>
    </citation>
    <scope>NUCLEOTIDE SEQUENCE [LARGE SCALE GENOMIC DNA]</scope>
    <source>
        <strain evidence="12 13">DSM 24979</strain>
    </source>
</reference>
<keyword evidence="4" id="KW-0808">Transferase</keyword>
<dbReference type="Gene3D" id="3.30.450.20">
    <property type="entry name" value="PAS domain"/>
    <property type="match status" value="2"/>
</dbReference>
<dbReference type="EC" id="2.7.13.3" evidence="2"/>
<dbReference type="InterPro" id="IPR003594">
    <property type="entry name" value="HATPase_dom"/>
</dbReference>
<keyword evidence="13" id="KW-1185">Reference proteome</keyword>
<dbReference type="AlphaFoldDB" id="A0A4R1QDD0"/>
<dbReference type="PROSITE" id="PS50109">
    <property type="entry name" value="HIS_KIN"/>
    <property type="match status" value="1"/>
</dbReference>
<proteinExistence type="predicted"/>
<dbReference type="OrthoDB" id="9815750at2"/>
<evidence type="ECO:0000313" key="12">
    <source>
        <dbReference type="EMBL" id="TCL49252.1"/>
    </source>
</evidence>
<feature type="transmembrane region" description="Helical" evidence="10">
    <location>
        <begin position="9"/>
        <end position="30"/>
    </location>
</feature>
<dbReference type="SUPFAM" id="SSF47384">
    <property type="entry name" value="Homodimeric domain of signal transducing histidine kinase"/>
    <property type="match status" value="1"/>
</dbReference>
<dbReference type="SMART" id="SM00388">
    <property type="entry name" value="HisKA"/>
    <property type="match status" value="1"/>
</dbReference>
<dbReference type="Gene3D" id="1.10.287.130">
    <property type="match status" value="1"/>
</dbReference>
<evidence type="ECO:0000256" key="6">
    <source>
        <dbReference type="ARBA" id="ARBA00022777"/>
    </source>
</evidence>
<keyword evidence="3" id="KW-0597">Phosphoprotein</keyword>
<name>A0A4R1QDD0_9BACL</name>
<dbReference type="InterPro" id="IPR004358">
    <property type="entry name" value="Sig_transdc_His_kin-like_C"/>
</dbReference>
<dbReference type="PANTHER" id="PTHR43065">
    <property type="entry name" value="SENSOR HISTIDINE KINASE"/>
    <property type="match status" value="1"/>
</dbReference>
<keyword evidence="10" id="KW-0472">Membrane</keyword>
<dbReference type="InterPro" id="IPR036890">
    <property type="entry name" value="HATPase_C_sf"/>
</dbReference>
<dbReference type="InterPro" id="IPR005467">
    <property type="entry name" value="His_kinase_dom"/>
</dbReference>
<keyword evidence="8" id="KW-0749">Sporulation</keyword>
<dbReference type="Pfam" id="PF00512">
    <property type="entry name" value="HisKA"/>
    <property type="match status" value="1"/>
</dbReference>
<dbReference type="EMBL" id="SLUL01000007">
    <property type="protein sequence ID" value="TCL49252.1"/>
    <property type="molecule type" value="Genomic_DNA"/>
</dbReference>
<dbReference type="Pfam" id="PF02518">
    <property type="entry name" value="HATPase_c"/>
    <property type="match status" value="1"/>
</dbReference>
<keyword evidence="5" id="KW-0547">Nucleotide-binding</keyword>
<protein>
    <recommendedName>
        <fullName evidence="2">histidine kinase</fullName>
        <ecNumber evidence="2">2.7.13.3</ecNumber>
    </recommendedName>
</protein>